<comment type="caution">
    <text evidence="1">The sequence shown here is derived from an EMBL/GenBank/DDBJ whole genome shotgun (WGS) entry which is preliminary data.</text>
</comment>
<keyword evidence="2" id="KW-1185">Reference proteome</keyword>
<name>A0ABW5CLX9_9HYPH</name>
<dbReference type="Proteomes" id="UP001597371">
    <property type="component" value="Unassembled WGS sequence"/>
</dbReference>
<gene>
    <name evidence="1" type="ORF">ACFSKQ_06880</name>
</gene>
<dbReference type="EMBL" id="JBHUIJ010000006">
    <property type="protein sequence ID" value="MFD2237190.1"/>
    <property type="molecule type" value="Genomic_DNA"/>
</dbReference>
<dbReference type="RefSeq" id="WP_209736676.1">
    <property type="nucleotide sequence ID" value="NZ_CP072611.1"/>
</dbReference>
<proteinExistence type="predicted"/>
<organism evidence="1 2">
    <name type="scientific">Aureimonas populi</name>
    <dbReference type="NCBI Taxonomy" id="1701758"/>
    <lineage>
        <taxon>Bacteria</taxon>
        <taxon>Pseudomonadati</taxon>
        <taxon>Pseudomonadota</taxon>
        <taxon>Alphaproteobacteria</taxon>
        <taxon>Hyphomicrobiales</taxon>
        <taxon>Aurantimonadaceae</taxon>
        <taxon>Aureimonas</taxon>
    </lineage>
</organism>
<evidence type="ECO:0000313" key="1">
    <source>
        <dbReference type="EMBL" id="MFD2237190.1"/>
    </source>
</evidence>
<sequence>MAMNLERDPQLESILAGRRQQLGITMDFAPGRRLGQAPADVPDVHPNIAAV</sequence>
<accession>A0ABW5CLX9</accession>
<reference evidence="2" key="1">
    <citation type="journal article" date="2019" name="Int. J. Syst. Evol. Microbiol.">
        <title>The Global Catalogue of Microorganisms (GCM) 10K type strain sequencing project: providing services to taxonomists for standard genome sequencing and annotation.</title>
        <authorList>
            <consortium name="The Broad Institute Genomics Platform"/>
            <consortium name="The Broad Institute Genome Sequencing Center for Infectious Disease"/>
            <person name="Wu L."/>
            <person name="Ma J."/>
        </authorList>
    </citation>
    <scope>NUCLEOTIDE SEQUENCE [LARGE SCALE GENOMIC DNA]</scope>
    <source>
        <strain evidence="2">ZS-35-S2</strain>
    </source>
</reference>
<evidence type="ECO:0000313" key="2">
    <source>
        <dbReference type="Proteomes" id="UP001597371"/>
    </source>
</evidence>
<protein>
    <submittedName>
        <fullName evidence="1">Uncharacterized protein</fullName>
    </submittedName>
</protein>